<keyword evidence="4" id="KW-1185">Reference proteome</keyword>
<name>A0AAV8PS50_ENSVE</name>
<dbReference type="Gene3D" id="1.10.245.10">
    <property type="entry name" value="SWIB/MDM2 domain"/>
    <property type="match status" value="1"/>
</dbReference>
<protein>
    <recommendedName>
        <fullName evidence="2">SWIB domain-containing protein</fullName>
    </recommendedName>
</protein>
<evidence type="ECO:0000256" key="1">
    <source>
        <dbReference type="SAM" id="MobiDB-lite"/>
    </source>
</evidence>
<reference evidence="3 4" key="1">
    <citation type="submission" date="2022-12" db="EMBL/GenBank/DDBJ databases">
        <title>Chromosome-scale assembly of the Ensete ventricosum genome.</title>
        <authorList>
            <person name="Dussert Y."/>
            <person name="Stocks J."/>
            <person name="Wendawek A."/>
            <person name="Woldeyes F."/>
            <person name="Nichols R.A."/>
            <person name="Borrell J.S."/>
        </authorList>
    </citation>
    <scope>NUCLEOTIDE SEQUENCE [LARGE SCALE GENOMIC DNA]</scope>
    <source>
        <strain evidence="4">cv. Maze</strain>
        <tissue evidence="3">Seeds</tissue>
    </source>
</reference>
<evidence type="ECO:0000313" key="3">
    <source>
        <dbReference type="EMBL" id="KAJ8460595.1"/>
    </source>
</evidence>
<sequence>MVLPQSPGNSLLLSPLASLRYSNRLSFLFSTSKGNPRFGGHRTSDHGGVDQLPYASLLQRPLVGHLASRRAVHLCGCLPLRRWLAAAASRVAAEAAPDASGKRRPRGITKPRPVSPELQAVVSEAEIPRTQALKKIWAYIKENNLQVLLTQFILLPWKHSCIKCLKNMPHLQNNEGLLQTNLRMTSIVARMFVKMTPQLLIDGPDSGGSHQHFFSAAVFRVVGMQTPTA</sequence>
<evidence type="ECO:0000313" key="4">
    <source>
        <dbReference type="Proteomes" id="UP001222027"/>
    </source>
</evidence>
<dbReference type="Proteomes" id="UP001222027">
    <property type="component" value="Unassembled WGS sequence"/>
</dbReference>
<dbReference type="SUPFAM" id="SSF47592">
    <property type="entry name" value="SWIB/MDM2 domain"/>
    <property type="match status" value="1"/>
</dbReference>
<dbReference type="InterPro" id="IPR036885">
    <property type="entry name" value="SWIB_MDM2_dom_sf"/>
</dbReference>
<organism evidence="3 4">
    <name type="scientific">Ensete ventricosum</name>
    <name type="common">Abyssinian banana</name>
    <name type="synonym">Musa ensete</name>
    <dbReference type="NCBI Taxonomy" id="4639"/>
    <lineage>
        <taxon>Eukaryota</taxon>
        <taxon>Viridiplantae</taxon>
        <taxon>Streptophyta</taxon>
        <taxon>Embryophyta</taxon>
        <taxon>Tracheophyta</taxon>
        <taxon>Spermatophyta</taxon>
        <taxon>Magnoliopsida</taxon>
        <taxon>Liliopsida</taxon>
        <taxon>Zingiberales</taxon>
        <taxon>Musaceae</taxon>
        <taxon>Ensete</taxon>
    </lineage>
</organism>
<dbReference type="SMART" id="SM00151">
    <property type="entry name" value="SWIB"/>
    <property type="match status" value="1"/>
</dbReference>
<feature type="region of interest" description="Disordered" evidence="1">
    <location>
        <begin position="95"/>
        <end position="115"/>
    </location>
</feature>
<dbReference type="PANTHER" id="PTHR13844">
    <property type="entry name" value="SWI/SNF-RELATED MATRIX-ASSOCIATED ACTIN-DEPENDENT REGULATOR OF CHROMATIN SUBFAMILY D"/>
    <property type="match status" value="1"/>
</dbReference>
<dbReference type="EMBL" id="JAQQAF010000009">
    <property type="protein sequence ID" value="KAJ8460595.1"/>
    <property type="molecule type" value="Genomic_DNA"/>
</dbReference>
<dbReference type="AlphaFoldDB" id="A0AAV8PS50"/>
<feature type="domain" description="SWIB" evidence="2">
    <location>
        <begin position="108"/>
        <end position="176"/>
    </location>
</feature>
<evidence type="ECO:0000259" key="2">
    <source>
        <dbReference type="SMART" id="SM00151"/>
    </source>
</evidence>
<dbReference type="Pfam" id="PF02201">
    <property type="entry name" value="SWIB"/>
    <property type="match status" value="1"/>
</dbReference>
<dbReference type="CDD" id="cd10567">
    <property type="entry name" value="SWIB-MDM2_like"/>
    <property type="match status" value="1"/>
</dbReference>
<dbReference type="InterPro" id="IPR019835">
    <property type="entry name" value="SWIB_domain"/>
</dbReference>
<dbReference type="InterPro" id="IPR003121">
    <property type="entry name" value="SWIB_MDM2_domain"/>
</dbReference>
<comment type="caution">
    <text evidence="3">The sequence shown here is derived from an EMBL/GenBank/DDBJ whole genome shotgun (WGS) entry which is preliminary data.</text>
</comment>
<accession>A0AAV8PS50</accession>
<gene>
    <name evidence="3" type="ORF">OPV22_033521</name>
</gene>
<proteinExistence type="predicted"/>